<protein>
    <submittedName>
        <fullName evidence="1">Uncharacterized protein</fullName>
    </submittedName>
</protein>
<dbReference type="SUPFAM" id="SSF50814">
    <property type="entry name" value="Lipocalins"/>
    <property type="match status" value="1"/>
</dbReference>
<accession>A0A023GNI3</accession>
<organism evidence="1">
    <name type="scientific">Amblyomma triste</name>
    <name type="common">Neotropical tick</name>
    <dbReference type="NCBI Taxonomy" id="251400"/>
    <lineage>
        <taxon>Eukaryota</taxon>
        <taxon>Metazoa</taxon>
        <taxon>Ecdysozoa</taxon>
        <taxon>Arthropoda</taxon>
        <taxon>Chelicerata</taxon>
        <taxon>Arachnida</taxon>
        <taxon>Acari</taxon>
        <taxon>Parasitiformes</taxon>
        <taxon>Ixodida</taxon>
        <taxon>Ixodoidea</taxon>
        <taxon>Ixodidae</taxon>
        <taxon>Amblyomminae</taxon>
        <taxon>Amblyomma</taxon>
    </lineage>
</organism>
<dbReference type="InterPro" id="IPR012674">
    <property type="entry name" value="Calycin"/>
</dbReference>
<dbReference type="EMBL" id="GBBM01000007">
    <property type="protein sequence ID" value="JAC35411.1"/>
    <property type="molecule type" value="mRNA"/>
</dbReference>
<reference evidence="1" key="1">
    <citation type="submission" date="2014-03" db="EMBL/GenBank/DDBJ databases">
        <title>The sialotranscriptome of Amblyomma triste, Amblyomma parvum and Amblyomma cajennense ticks, uncovered by 454-based RNA-seq.</title>
        <authorList>
            <person name="Garcia G.R."/>
            <person name="Gardinassi L.G."/>
            <person name="Ribeiro J.M."/>
            <person name="Anatriello E."/>
            <person name="Ferreira B.R."/>
            <person name="Moreira H.N."/>
            <person name="Mafra C."/>
            <person name="Olegario M.M."/>
            <person name="Szabo P.J."/>
            <person name="Miranda-Santos I.K."/>
            <person name="Maruyama S.R."/>
        </authorList>
    </citation>
    <scope>NUCLEOTIDE SEQUENCE</scope>
    <source>
        <strain evidence="1">Mato Grasso do Sul</strain>
        <tissue evidence="1">Salivary glands</tissue>
    </source>
</reference>
<proteinExistence type="evidence at transcript level"/>
<evidence type="ECO:0000313" key="1">
    <source>
        <dbReference type="EMBL" id="JAC35411.1"/>
    </source>
</evidence>
<dbReference type="AlphaFoldDB" id="A0A023GNI3"/>
<name>A0A023GNI3_AMBTT</name>
<feature type="non-terminal residue" evidence="1">
    <location>
        <position position="172"/>
    </location>
</feature>
<sequence length="172" mass="19811">ITNDPIWIALRNFDSVAGTGVDCVYDKVKFKTDNDYTLEHGYNYQSKMHKMTLYATAGQEGNQAYLDVKESQSGQGNRHVLKHWDDSKNCFILEYQNTTARRVQCQLHLWASSVKSYRGDRFECQEKYDEICGDTKYKVYKTTCTKLGVAHNGLRTSKQQLMSSIKNKKVSI</sequence>
<feature type="non-terminal residue" evidence="1">
    <location>
        <position position="1"/>
    </location>
</feature>
<dbReference type="Gene3D" id="2.40.128.20">
    <property type="match status" value="1"/>
</dbReference>